<evidence type="ECO:0000256" key="5">
    <source>
        <dbReference type="SAM" id="SignalP"/>
    </source>
</evidence>
<dbReference type="Gene3D" id="3.90.1720.10">
    <property type="entry name" value="endopeptidase domain like (from Nostoc punctiforme)"/>
    <property type="match status" value="1"/>
</dbReference>
<feature type="signal peptide" evidence="5">
    <location>
        <begin position="1"/>
        <end position="30"/>
    </location>
</feature>
<dbReference type="Proteomes" id="UP001595916">
    <property type="component" value="Unassembled WGS sequence"/>
</dbReference>
<evidence type="ECO:0000256" key="2">
    <source>
        <dbReference type="ARBA" id="ARBA00022670"/>
    </source>
</evidence>
<name>A0ABV9QJA8_9FIRM</name>
<evidence type="ECO:0000256" key="4">
    <source>
        <dbReference type="ARBA" id="ARBA00022807"/>
    </source>
</evidence>
<dbReference type="InterPro" id="IPR038765">
    <property type="entry name" value="Papain-like_cys_pep_sf"/>
</dbReference>
<keyword evidence="8" id="KW-1185">Reference proteome</keyword>
<evidence type="ECO:0000313" key="7">
    <source>
        <dbReference type="EMBL" id="MFC4804268.1"/>
    </source>
</evidence>
<comment type="similarity">
    <text evidence="1">Belongs to the peptidase C40 family.</text>
</comment>
<dbReference type="PROSITE" id="PS51935">
    <property type="entry name" value="NLPC_P60"/>
    <property type="match status" value="1"/>
</dbReference>
<evidence type="ECO:0000256" key="1">
    <source>
        <dbReference type="ARBA" id="ARBA00007074"/>
    </source>
</evidence>
<dbReference type="Pfam" id="PF00877">
    <property type="entry name" value="NLPC_P60"/>
    <property type="match status" value="1"/>
</dbReference>
<evidence type="ECO:0000259" key="6">
    <source>
        <dbReference type="PROSITE" id="PS51935"/>
    </source>
</evidence>
<accession>A0ABV9QJA8</accession>
<keyword evidence="2" id="KW-0645">Protease</keyword>
<sequence length="243" mass="26729">MSRQIGILRRLSIAVCASAMLMTSTIYVSATGKEGPYYVKADDVEVYYSGGSEHVVSVVSKGEPFILEERGEEYSKILLENGLSGYIATEALSEEETVATIEDTASRGMLLRDDSDDTKHDRLIDYAKGLLGSPYSYGSRGPKRFDCSGFVGYSYEKSLGIKLPRDSRSMSKVGMPVKKSELVKGDLVFFNTAGGKRITHVGIYIGDGKFIHASSGKVRRVTISDLDSGYYSSKYNTARRIMR</sequence>
<evidence type="ECO:0000313" key="8">
    <source>
        <dbReference type="Proteomes" id="UP001595916"/>
    </source>
</evidence>
<proteinExistence type="inferred from homology"/>
<dbReference type="InterPro" id="IPR000064">
    <property type="entry name" value="NLP_P60_dom"/>
</dbReference>
<evidence type="ECO:0000256" key="3">
    <source>
        <dbReference type="ARBA" id="ARBA00022801"/>
    </source>
</evidence>
<keyword evidence="4" id="KW-0788">Thiol protease</keyword>
<reference evidence="8" key="1">
    <citation type="journal article" date="2019" name="Int. J. Syst. Evol. Microbiol.">
        <title>The Global Catalogue of Microorganisms (GCM) 10K type strain sequencing project: providing services to taxonomists for standard genome sequencing and annotation.</title>
        <authorList>
            <consortium name="The Broad Institute Genomics Platform"/>
            <consortium name="The Broad Institute Genome Sequencing Center for Infectious Disease"/>
            <person name="Wu L."/>
            <person name="Ma J."/>
        </authorList>
    </citation>
    <scope>NUCLEOTIDE SEQUENCE [LARGE SCALE GENOMIC DNA]</scope>
    <source>
        <strain evidence="8">CCUG 46385</strain>
    </source>
</reference>
<organism evidence="7 8">
    <name type="scientific">Filifactor villosus</name>
    <dbReference type="NCBI Taxonomy" id="29374"/>
    <lineage>
        <taxon>Bacteria</taxon>
        <taxon>Bacillati</taxon>
        <taxon>Bacillota</taxon>
        <taxon>Clostridia</taxon>
        <taxon>Peptostreptococcales</taxon>
        <taxon>Filifactoraceae</taxon>
        <taxon>Filifactor</taxon>
    </lineage>
</organism>
<dbReference type="PANTHER" id="PTHR47053:SF1">
    <property type="entry name" value="MUREIN DD-ENDOPEPTIDASE MEPH-RELATED"/>
    <property type="match status" value="1"/>
</dbReference>
<keyword evidence="5" id="KW-0732">Signal</keyword>
<feature type="chain" id="PRO_5046752879" evidence="5">
    <location>
        <begin position="31"/>
        <end position="243"/>
    </location>
</feature>
<feature type="domain" description="NlpC/P60" evidence="6">
    <location>
        <begin position="117"/>
        <end position="242"/>
    </location>
</feature>
<dbReference type="EMBL" id="JBHSHL010000014">
    <property type="protein sequence ID" value="MFC4804268.1"/>
    <property type="molecule type" value="Genomic_DNA"/>
</dbReference>
<dbReference type="SUPFAM" id="SSF54001">
    <property type="entry name" value="Cysteine proteinases"/>
    <property type="match status" value="1"/>
</dbReference>
<protein>
    <submittedName>
        <fullName evidence="7">C40 family peptidase</fullName>
    </submittedName>
</protein>
<dbReference type="PANTHER" id="PTHR47053">
    <property type="entry name" value="MUREIN DD-ENDOPEPTIDASE MEPH-RELATED"/>
    <property type="match status" value="1"/>
</dbReference>
<comment type="caution">
    <text evidence="7">The sequence shown here is derived from an EMBL/GenBank/DDBJ whole genome shotgun (WGS) entry which is preliminary data.</text>
</comment>
<gene>
    <name evidence="7" type="ORF">ACFO4R_04155</name>
</gene>
<dbReference type="RefSeq" id="WP_379787771.1">
    <property type="nucleotide sequence ID" value="NZ_JBHSHL010000014.1"/>
</dbReference>
<keyword evidence="3" id="KW-0378">Hydrolase</keyword>
<dbReference type="InterPro" id="IPR051202">
    <property type="entry name" value="Peptidase_C40"/>
</dbReference>